<evidence type="ECO:0000313" key="3">
    <source>
        <dbReference type="Proteomes" id="UP000040453"/>
    </source>
</evidence>
<evidence type="ECO:0000256" key="1">
    <source>
        <dbReference type="SAM" id="Phobius"/>
    </source>
</evidence>
<dbReference type="RefSeq" id="WP_042531937.1">
    <property type="nucleotide sequence ID" value="NZ_CAXOIH010000014.1"/>
</dbReference>
<keyword evidence="1" id="KW-0472">Membrane</keyword>
<accession>A0A0A1MA88</accession>
<dbReference type="EMBL" id="CDGG01000001">
    <property type="protein sequence ID" value="CEI82250.1"/>
    <property type="molecule type" value="Genomic_DNA"/>
</dbReference>
<name>A0A0A1MA88_9BACI</name>
<evidence type="ECO:0000313" key="2">
    <source>
        <dbReference type="EMBL" id="CEI82250.1"/>
    </source>
</evidence>
<keyword evidence="1" id="KW-1133">Transmembrane helix</keyword>
<gene>
    <name evidence="2" type="ORF">BN997_02109</name>
</gene>
<reference evidence="2 3" key="1">
    <citation type="submission" date="2014-11" db="EMBL/GenBank/DDBJ databases">
        <authorList>
            <person name="Urmite Genomes Urmite Genomes"/>
        </authorList>
    </citation>
    <scope>NUCLEOTIDE SEQUENCE [LARGE SCALE GENOMIC DNA]</scope>
    <source>
        <strain evidence="2 3">Oc5</strain>
    </source>
</reference>
<protein>
    <submittedName>
        <fullName evidence="2">Uncharacterized protein</fullName>
    </submittedName>
</protein>
<dbReference type="AlphaFoldDB" id="A0A0A1MA88"/>
<organism evidence="2 3">
    <name type="scientific">Oceanobacillus oncorhynchi</name>
    <dbReference type="NCBI Taxonomy" id="545501"/>
    <lineage>
        <taxon>Bacteria</taxon>
        <taxon>Bacillati</taxon>
        <taxon>Bacillota</taxon>
        <taxon>Bacilli</taxon>
        <taxon>Bacillales</taxon>
        <taxon>Bacillaceae</taxon>
        <taxon>Oceanobacillus</taxon>
    </lineage>
</organism>
<feature type="transmembrane region" description="Helical" evidence="1">
    <location>
        <begin position="12"/>
        <end position="42"/>
    </location>
</feature>
<keyword evidence="1" id="KW-0812">Transmembrane</keyword>
<dbReference type="Proteomes" id="UP000040453">
    <property type="component" value="Unassembled WGS sequence"/>
</dbReference>
<keyword evidence="3" id="KW-1185">Reference proteome</keyword>
<dbReference type="OrthoDB" id="2721101at2"/>
<feature type="transmembrane region" description="Helical" evidence="1">
    <location>
        <begin position="54"/>
        <end position="71"/>
    </location>
</feature>
<dbReference type="STRING" id="545501.BN997_02109"/>
<sequence length="72" mass="8202">MINRKENIISGVLFIIAGILITFFLNTATMIIALFLITVPAIYDCYKKPTLAKILFYIIVFGAFSVYLVFYI</sequence>
<proteinExistence type="predicted"/>